<dbReference type="AlphaFoldDB" id="D5BPJ0"/>
<keyword evidence="2" id="KW-1185">Reference proteome</keyword>
<dbReference type="Gene3D" id="2.30.110.10">
    <property type="entry name" value="Electron Transport, Fmn-binding Protein, Chain A"/>
    <property type="match status" value="1"/>
</dbReference>
<dbReference type="STRING" id="488538.SAR116_0229"/>
<dbReference type="PIRSF" id="PIRSF004633">
    <property type="entry name" value="UCP_PLP_oxd"/>
    <property type="match status" value="1"/>
</dbReference>
<organism evidence="1 2">
    <name type="scientific">Puniceispirillum marinum (strain IMCC1322)</name>
    <dbReference type="NCBI Taxonomy" id="488538"/>
    <lineage>
        <taxon>Bacteria</taxon>
        <taxon>Pseudomonadati</taxon>
        <taxon>Pseudomonadota</taxon>
        <taxon>Alphaproteobacteria</taxon>
        <taxon>Candidatus Puniceispirillales</taxon>
        <taxon>Candidatus Puniceispirillaceae</taxon>
        <taxon>Candidatus Puniceispirillum</taxon>
    </lineage>
</organism>
<dbReference type="InterPro" id="IPR012349">
    <property type="entry name" value="Split_barrel_FMN-bd"/>
</dbReference>
<name>D5BPJ0_PUNMI</name>
<dbReference type="eggNOG" id="COG0748">
    <property type="taxonomic scope" value="Bacteria"/>
</dbReference>
<gene>
    <name evidence="1" type="ordered locus">SAR116_0229</name>
</gene>
<evidence type="ECO:0000313" key="1">
    <source>
        <dbReference type="EMBL" id="ADE38472.1"/>
    </source>
</evidence>
<evidence type="ECO:0000313" key="2">
    <source>
        <dbReference type="Proteomes" id="UP000007460"/>
    </source>
</evidence>
<dbReference type="Proteomes" id="UP000007460">
    <property type="component" value="Chromosome"/>
</dbReference>
<dbReference type="OrthoDB" id="9814594at2"/>
<dbReference type="RefSeq" id="WP_013045102.1">
    <property type="nucleotide sequence ID" value="NC_014010.1"/>
</dbReference>
<dbReference type="InterPro" id="IPR014419">
    <property type="entry name" value="HutZ"/>
</dbReference>
<accession>D5BPJ0</accession>
<proteinExistence type="predicted"/>
<protein>
    <submittedName>
        <fullName evidence="1">Putative HugZ protein</fullName>
    </submittedName>
</protein>
<dbReference type="SUPFAM" id="SSF50475">
    <property type="entry name" value="FMN-binding split barrel"/>
    <property type="match status" value="1"/>
</dbReference>
<dbReference type="EMBL" id="CP001751">
    <property type="protein sequence ID" value="ADE38472.1"/>
    <property type="molecule type" value="Genomic_DNA"/>
</dbReference>
<dbReference type="KEGG" id="apb:SAR116_0229"/>
<reference evidence="1 2" key="1">
    <citation type="journal article" date="2010" name="J. Bacteriol.">
        <title>Complete genome sequence of "Candidatus Puniceispirillum marinum" IMCC1322, a representative of the SAR116 clade in the Alphaproteobacteria.</title>
        <authorList>
            <person name="Oh H.M."/>
            <person name="Kwon K.K."/>
            <person name="Kang I."/>
            <person name="Kang S.G."/>
            <person name="Lee J.H."/>
            <person name="Kim S.J."/>
            <person name="Cho J.C."/>
        </authorList>
    </citation>
    <scope>NUCLEOTIDE SEQUENCE [LARGE SCALE GENOMIC DNA]</scope>
    <source>
        <strain evidence="1 2">IMCC1322</strain>
    </source>
</reference>
<dbReference type="HOGENOM" id="CLU_093808_1_0_5"/>
<sequence>MDKNDSKDIDHVSIARDIDRLLACKSLIVTTALANEIPEIGTAPFINHDESLYIYSSHLSKHTRVLLETKKAHFMLCQDECDTQNIWARHRLKFTAGINEIARDDADFPLLCDKFESAFGPTMGLIRDFADFHMLRLKPVSGVLVLGFAKAFEVKGPDFEIVSHLRSA</sequence>